<feature type="region of interest" description="Disordered" evidence="1">
    <location>
        <begin position="311"/>
        <end position="332"/>
    </location>
</feature>
<dbReference type="PANTHER" id="PTHR23026">
    <property type="entry name" value="NADPH NITROREDUCTASE"/>
    <property type="match status" value="1"/>
</dbReference>
<evidence type="ECO:0000256" key="1">
    <source>
        <dbReference type="SAM" id="MobiDB-lite"/>
    </source>
</evidence>
<dbReference type="NCBIfam" id="NF047509">
    <property type="entry name" value="Rv3131_FMN_oxido"/>
    <property type="match status" value="1"/>
</dbReference>
<dbReference type="AlphaFoldDB" id="A0A8H9IS72"/>
<reference evidence="2" key="2">
    <citation type="submission" date="2020-09" db="EMBL/GenBank/DDBJ databases">
        <authorList>
            <person name="Sun Q."/>
            <person name="Zhou Y."/>
        </authorList>
    </citation>
    <scope>NUCLEOTIDE SEQUENCE</scope>
    <source>
        <strain evidence="2">CGMCC 4.7679</strain>
    </source>
</reference>
<dbReference type="Proteomes" id="UP000658656">
    <property type="component" value="Unassembled WGS sequence"/>
</dbReference>
<dbReference type="InterPro" id="IPR050627">
    <property type="entry name" value="Nitroreductase/BluB"/>
</dbReference>
<evidence type="ECO:0008006" key="4">
    <source>
        <dbReference type="Google" id="ProtNLM"/>
    </source>
</evidence>
<organism evidence="2 3">
    <name type="scientific">Amycolatopsis bartoniae</name>
    <dbReference type="NCBI Taxonomy" id="941986"/>
    <lineage>
        <taxon>Bacteria</taxon>
        <taxon>Bacillati</taxon>
        <taxon>Actinomycetota</taxon>
        <taxon>Actinomycetes</taxon>
        <taxon>Pseudonocardiales</taxon>
        <taxon>Pseudonocardiaceae</taxon>
        <taxon>Amycolatopsis</taxon>
    </lineage>
</organism>
<feature type="compositionally biased region" description="Basic and acidic residues" evidence="1">
    <location>
        <begin position="314"/>
        <end position="332"/>
    </location>
</feature>
<evidence type="ECO:0000313" key="3">
    <source>
        <dbReference type="Proteomes" id="UP000658656"/>
    </source>
</evidence>
<feature type="region of interest" description="Disordered" evidence="1">
    <location>
        <begin position="192"/>
        <end position="230"/>
    </location>
</feature>
<sequence length="332" mass="36082">MTAIHTRTANLVVPALEAAVRAPSPHNTQPWRFEVGEDRIDVHLDPGRVLTVADADGREARLACGAAILNIQLALRAAGRACAVHLLPDRARPAHLATVWLQGPCQVTPEDRAFARAVGFRRSNRRPFTDRPVPPWIRHALVRAASLEGASLVLLDRPADLDELAALLRRAEHLQAEDPAFQEELRRWTAENGHRDDGVPLSAGGPRPAPGGLLTLRQYPGGEERPARPFESDPLVAVLSSFTDVPLAQLRTGQALQRVLLTGTTAGVSASFLSQPVEVGATRDALRDLLGGEACPQAVLRFGYGFAAPATPRRRPECVTRPRRRQPEEATR</sequence>
<dbReference type="GO" id="GO:0016491">
    <property type="term" value="F:oxidoreductase activity"/>
    <property type="evidence" value="ECO:0007669"/>
    <property type="project" value="InterPro"/>
</dbReference>
<name>A0A8H9IS72_9PSEU</name>
<proteinExistence type="predicted"/>
<evidence type="ECO:0000313" key="2">
    <source>
        <dbReference type="EMBL" id="GHF52154.1"/>
    </source>
</evidence>
<dbReference type="RefSeq" id="WP_145936882.1">
    <property type="nucleotide sequence ID" value="NZ_BNAV01000003.1"/>
</dbReference>
<dbReference type="PANTHER" id="PTHR23026:SF123">
    <property type="entry name" value="NAD(P)H NITROREDUCTASE RV3131-RELATED"/>
    <property type="match status" value="1"/>
</dbReference>
<dbReference type="SUPFAM" id="SSF55469">
    <property type="entry name" value="FMN-dependent nitroreductase-like"/>
    <property type="match status" value="2"/>
</dbReference>
<reference evidence="2" key="1">
    <citation type="journal article" date="2014" name="Int. J. Syst. Evol. Microbiol.">
        <title>Complete genome sequence of Corynebacterium casei LMG S-19264T (=DSM 44701T), isolated from a smear-ripened cheese.</title>
        <authorList>
            <consortium name="US DOE Joint Genome Institute (JGI-PGF)"/>
            <person name="Walter F."/>
            <person name="Albersmeier A."/>
            <person name="Kalinowski J."/>
            <person name="Ruckert C."/>
        </authorList>
    </citation>
    <scope>NUCLEOTIDE SEQUENCE</scope>
    <source>
        <strain evidence="2">CGMCC 4.7679</strain>
    </source>
</reference>
<accession>A0A8H9IS72</accession>
<keyword evidence="3" id="KW-1185">Reference proteome</keyword>
<gene>
    <name evidence="2" type="ORF">GCM10017566_26830</name>
</gene>
<comment type="caution">
    <text evidence="2">The sequence shown here is derived from an EMBL/GenBank/DDBJ whole genome shotgun (WGS) entry which is preliminary data.</text>
</comment>
<feature type="compositionally biased region" description="Low complexity" evidence="1">
    <location>
        <begin position="200"/>
        <end position="217"/>
    </location>
</feature>
<protein>
    <recommendedName>
        <fullName evidence="4">Nitroreductase</fullName>
    </recommendedName>
</protein>
<dbReference type="Gene3D" id="3.40.109.10">
    <property type="entry name" value="NADH Oxidase"/>
    <property type="match status" value="1"/>
</dbReference>
<dbReference type="EMBL" id="BNAV01000003">
    <property type="protein sequence ID" value="GHF52154.1"/>
    <property type="molecule type" value="Genomic_DNA"/>
</dbReference>
<dbReference type="OrthoDB" id="8156917at2"/>
<dbReference type="InterPro" id="IPR000415">
    <property type="entry name" value="Nitroreductase-like"/>
</dbReference>